<gene>
    <name evidence="1" type="ORF">MLD38_003785</name>
</gene>
<protein>
    <submittedName>
        <fullName evidence="1">Uncharacterized protein</fullName>
    </submittedName>
</protein>
<organism evidence="1 2">
    <name type="scientific">Melastoma candidum</name>
    <dbReference type="NCBI Taxonomy" id="119954"/>
    <lineage>
        <taxon>Eukaryota</taxon>
        <taxon>Viridiplantae</taxon>
        <taxon>Streptophyta</taxon>
        <taxon>Embryophyta</taxon>
        <taxon>Tracheophyta</taxon>
        <taxon>Spermatophyta</taxon>
        <taxon>Magnoliopsida</taxon>
        <taxon>eudicotyledons</taxon>
        <taxon>Gunneridae</taxon>
        <taxon>Pentapetalae</taxon>
        <taxon>rosids</taxon>
        <taxon>malvids</taxon>
        <taxon>Myrtales</taxon>
        <taxon>Melastomataceae</taxon>
        <taxon>Melastomatoideae</taxon>
        <taxon>Melastomateae</taxon>
        <taxon>Melastoma</taxon>
    </lineage>
</organism>
<evidence type="ECO:0000313" key="2">
    <source>
        <dbReference type="Proteomes" id="UP001057402"/>
    </source>
</evidence>
<comment type="caution">
    <text evidence="1">The sequence shown here is derived from an EMBL/GenBank/DDBJ whole genome shotgun (WGS) entry which is preliminary data.</text>
</comment>
<dbReference type="Proteomes" id="UP001057402">
    <property type="component" value="Chromosome 2"/>
</dbReference>
<name>A0ACB9S6V6_9MYRT</name>
<accession>A0ACB9S6V6</accession>
<reference evidence="2" key="1">
    <citation type="journal article" date="2023" name="Front. Plant Sci.">
        <title>Chromosomal-level genome assembly of Melastoma candidum provides insights into trichome evolution.</title>
        <authorList>
            <person name="Zhong Y."/>
            <person name="Wu W."/>
            <person name="Sun C."/>
            <person name="Zou P."/>
            <person name="Liu Y."/>
            <person name="Dai S."/>
            <person name="Zhou R."/>
        </authorList>
    </citation>
    <scope>NUCLEOTIDE SEQUENCE [LARGE SCALE GENOMIC DNA]</scope>
</reference>
<dbReference type="EMBL" id="CM042881">
    <property type="protein sequence ID" value="KAI4385791.1"/>
    <property type="molecule type" value="Genomic_DNA"/>
</dbReference>
<keyword evidence="2" id="KW-1185">Reference proteome</keyword>
<proteinExistence type="predicted"/>
<sequence>MSSSAAREASGIVPYGSSPGGGRGGGAGGKFRKKPYRRPHAATPYDRPPSSVRDFPGFLSGSGKGRGAGNDGWLKRIVDPAQRLIAAGAHKLFASVFQKRLAEPPLPQQPEKVQEALENQQEPAPTKPWRERQGTISKVEKSTSTIGDGSLVNQEKILTQGTFSKSEIDPVTSLLHAGKLDSSIANEVKKPEVSSSGPCNLKDRSSRILRKAEDNENQLLVTPVNVLDGDVACPVELAKAYMGTRASNKGPSGLQYMAWPELLMQGFTKQLLLRCWMNMVMDIQLHLKYWSLGEYLDQMP</sequence>
<evidence type="ECO:0000313" key="1">
    <source>
        <dbReference type="EMBL" id="KAI4385791.1"/>
    </source>
</evidence>